<proteinExistence type="predicted"/>
<keyword evidence="1" id="KW-0472">Membrane</keyword>
<keyword evidence="5" id="KW-1185">Reference proteome</keyword>
<keyword evidence="1" id="KW-0812">Transmembrane</keyword>
<dbReference type="RefSeq" id="WP_072246477.1">
    <property type="nucleotide sequence ID" value="NZ_FBYC01000004.1"/>
</dbReference>
<dbReference type="Proteomes" id="UP000182045">
    <property type="component" value="Unassembled WGS sequence"/>
</dbReference>
<dbReference type="EMBL" id="LJSG01000013">
    <property type="protein sequence ID" value="KPP91876.1"/>
    <property type="molecule type" value="Genomic_DNA"/>
</dbReference>
<gene>
    <name evidence="2" type="ORF">Ga0058931_2332</name>
    <name evidence="3" type="ORF">HLUCCA05_01795</name>
</gene>
<keyword evidence="1" id="KW-1133">Transmembrane helix</keyword>
<reference evidence="2 5" key="2">
    <citation type="submission" date="2016-01" db="EMBL/GenBank/DDBJ databases">
        <authorList>
            <person name="Varghese N."/>
        </authorList>
    </citation>
    <scope>NUCLEOTIDE SEQUENCE [LARGE SCALE GENOMIC DNA]</scope>
    <source>
        <strain evidence="2 5">HL-91</strain>
    </source>
</reference>
<name>A0A0P7WCL2_9RHOB</name>
<feature type="transmembrane region" description="Helical" evidence="1">
    <location>
        <begin position="20"/>
        <end position="42"/>
    </location>
</feature>
<dbReference type="AlphaFoldDB" id="A0A0P7WCL2"/>
<accession>A0A0P7WCL2</accession>
<dbReference type="EMBL" id="FBYC01000004">
    <property type="protein sequence ID" value="CUX82366.1"/>
    <property type="molecule type" value="Genomic_DNA"/>
</dbReference>
<comment type="caution">
    <text evidence="3">The sequence shown here is derived from an EMBL/GenBank/DDBJ whole genome shotgun (WGS) entry which is preliminary data.</text>
</comment>
<dbReference type="STRING" id="1666912.Ga0058931_2332"/>
<reference evidence="3 4" key="1">
    <citation type="submission" date="2015-09" db="EMBL/GenBank/DDBJ databases">
        <title>Identification and resolution of microdiversity through metagenomic sequencing of parallel consortia.</title>
        <authorList>
            <person name="Nelson W.C."/>
            <person name="Romine M.F."/>
            <person name="Lindemann S.R."/>
        </authorList>
    </citation>
    <scope>NUCLEOTIDE SEQUENCE [LARGE SCALE GENOMIC DNA]</scope>
    <source>
        <strain evidence="3">HL-91</strain>
    </source>
</reference>
<evidence type="ECO:0000313" key="2">
    <source>
        <dbReference type="EMBL" id="CUX82366.1"/>
    </source>
</evidence>
<dbReference type="Proteomes" id="UP000050413">
    <property type="component" value="Unassembled WGS sequence"/>
</dbReference>
<evidence type="ECO:0000313" key="3">
    <source>
        <dbReference type="EMBL" id="KPP91876.1"/>
    </source>
</evidence>
<evidence type="ECO:0000313" key="5">
    <source>
        <dbReference type="Proteomes" id="UP000182045"/>
    </source>
</evidence>
<sequence length="61" mass="6741">MVLATVMRGQPEGTNRLMKYLLRLIFILVLLAVIAVVAFAYVGDMSPQRAPVSTPLQLEPQ</sequence>
<organism evidence="3 4">
    <name type="scientific">Roseibaca calidilacus</name>
    <dbReference type="NCBI Taxonomy" id="1666912"/>
    <lineage>
        <taxon>Bacteria</taxon>
        <taxon>Pseudomonadati</taxon>
        <taxon>Pseudomonadota</taxon>
        <taxon>Alphaproteobacteria</taxon>
        <taxon>Rhodobacterales</taxon>
        <taxon>Paracoccaceae</taxon>
        <taxon>Roseinatronobacter</taxon>
    </lineage>
</organism>
<protein>
    <submittedName>
        <fullName evidence="3">Uncharacterized protein</fullName>
    </submittedName>
</protein>
<evidence type="ECO:0000313" key="4">
    <source>
        <dbReference type="Proteomes" id="UP000050413"/>
    </source>
</evidence>
<evidence type="ECO:0000256" key="1">
    <source>
        <dbReference type="SAM" id="Phobius"/>
    </source>
</evidence>